<dbReference type="PROSITE" id="PS50850">
    <property type="entry name" value="MFS"/>
    <property type="match status" value="1"/>
</dbReference>
<dbReference type="InterPro" id="IPR020846">
    <property type="entry name" value="MFS_dom"/>
</dbReference>
<dbReference type="InterPro" id="IPR036259">
    <property type="entry name" value="MFS_trans_sf"/>
</dbReference>
<organism evidence="7 8">
    <name type="scientific">Sinomonas flava</name>
    <dbReference type="NCBI Taxonomy" id="496857"/>
    <lineage>
        <taxon>Bacteria</taxon>
        <taxon>Bacillati</taxon>
        <taxon>Actinomycetota</taxon>
        <taxon>Actinomycetes</taxon>
        <taxon>Micrococcales</taxon>
        <taxon>Micrococcaceae</taxon>
        <taxon>Sinomonas</taxon>
    </lineage>
</organism>
<evidence type="ECO:0000313" key="7">
    <source>
        <dbReference type="EMBL" id="GAA2196436.1"/>
    </source>
</evidence>
<evidence type="ECO:0000256" key="5">
    <source>
        <dbReference type="SAM" id="Phobius"/>
    </source>
</evidence>
<feature type="transmembrane region" description="Helical" evidence="5">
    <location>
        <begin position="342"/>
        <end position="365"/>
    </location>
</feature>
<evidence type="ECO:0000259" key="6">
    <source>
        <dbReference type="PROSITE" id="PS50850"/>
    </source>
</evidence>
<feature type="transmembrane region" description="Helical" evidence="5">
    <location>
        <begin position="113"/>
        <end position="134"/>
    </location>
</feature>
<feature type="transmembrane region" description="Helical" evidence="5">
    <location>
        <begin position="410"/>
        <end position="430"/>
    </location>
</feature>
<keyword evidence="8" id="KW-1185">Reference proteome</keyword>
<keyword evidence="3 5" id="KW-1133">Transmembrane helix</keyword>
<feature type="transmembrane region" description="Helical" evidence="5">
    <location>
        <begin position="255"/>
        <end position="275"/>
    </location>
</feature>
<keyword evidence="4 5" id="KW-0472">Membrane</keyword>
<keyword evidence="2 5" id="KW-0812">Transmembrane</keyword>
<dbReference type="EMBL" id="BAAAQW010000001">
    <property type="protein sequence ID" value="GAA2196436.1"/>
    <property type="molecule type" value="Genomic_DNA"/>
</dbReference>
<gene>
    <name evidence="7" type="ORF">GCM10009849_01530</name>
</gene>
<dbReference type="Gene3D" id="1.20.1250.20">
    <property type="entry name" value="MFS general substrate transporter like domains"/>
    <property type="match status" value="1"/>
</dbReference>
<evidence type="ECO:0000256" key="2">
    <source>
        <dbReference type="ARBA" id="ARBA00022692"/>
    </source>
</evidence>
<dbReference type="RefSeq" id="WP_344297525.1">
    <property type="nucleotide sequence ID" value="NZ_BAAAQW010000001.1"/>
</dbReference>
<name>A0ABP5NA05_9MICC</name>
<sequence>MNTINVQRVIGETRLTRFHVGMLFWACFIITFDMYDLVMYGSVLPVLIKQWHMTPVEAGAIGSYGFFGMMVGAVLFGILADRFGRTRILVASVILFSVATALCGFAGDPVTFSVFRVLAGLGIGGILPTVIAMLSDYAPQGRANTFVAIVMCFFHVGGILAALVAMNFIPAFGWQSGYWVAILPVFFLPFMVKYFVDSPAMLVRRGRSEAVRSVLAKVSPSASVPADAVFEGLAVPAPGSPVGALFTKGRALGTVMIWIAFFMCLLMINGLTVWLPNLMVQAGFPLGSSLTFVIVQNLGAIVGTLVLGRLADRRGVKKVLVPMYVIAAIALTLLGLGGNMAILLVLVGITGACTMGAQNISYAFVAEHYPSSMRSTAIGLASAVGRLGAIVGPTFGGVLVMLNLGLEMNFLFFAVPGVIAAIAFLFVPLARRTPAAAALTEPAVPVERQP</sequence>
<comment type="caution">
    <text evidence="7">The sequence shown here is derived from an EMBL/GenBank/DDBJ whole genome shotgun (WGS) entry which is preliminary data.</text>
</comment>
<feature type="transmembrane region" description="Helical" evidence="5">
    <location>
        <begin position="61"/>
        <end position="81"/>
    </location>
</feature>
<reference evidence="8" key="1">
    <citation type="journal article" date="2019" name="Int. J. Syst. Evol. Microbiol.">
        <title>The Global Catalogue of Microorganisms (GCM) 10K type strain sequencing project: providing services to taxonomists for standard genome sequencing and annotation.</title>
        <authorList>
            <consortium name="The Broad Institute Genomics Platform"/>
            <consortium name="The Broad Institute Genome Sequencing Center for Infectious Disease"/>
            <person name="Wu L."/>
            <person name="Ma J."/>
        </authorList>
    </citation>
    <scope>NUCLEOTIDE SEQUENCE [LARGE SCALE GENOMIC DNA]</scope>
    <source>
        <strain evidence="8">JCM 16034</strain>
    </source>
</reference>
<feature type="transmembrane region" description="Helical" evidence="5">
    <location>
        <begin position="20"/>
        <end position="41"/>
    </location>
</feature>
<dbReference type="PANTHER" id="PTHR23508:SF10">
    <property type="entry name" value="CARBOXYLIC ACID TRANSPORTER PROTEIN HOMOLOG"/>
    <property type="match status" value="1"/>
</dbReference>
<feature type="transmembrane region" description="Helical" evidence="5">
    <location>
        <begin position="377"/>
        <end position="404"/>
    </location>
</feature>
<protein>
    <submittedName>
        <fullName evidence="7">Aromatic acid/H+ symport family MFS transporter</fullName>
    </submittedName>
</protein>
<dbReference type="Pfam" id="PF07690">
    <property type="entry name" value="MFS_1"/>
    <property type="match status" value="2"/>
</dbReference>
<accession>A0ABP5NA05</accession>
<evidence type="ECO:0000256" key="4">
    <source>
        <dbReference type="ARBA" id="ARBA00023136"/>
    </source>
</evidence>
<dbReference type="SUPFAM" id="SSF103473">
    <property type="entry name" value="MFS general substrate transporter"/>
    <property type="match status" value="1"/>
</dbReference>
<comment type="subcellular location">
    <subcellularLocation>
        <location evidence="1">Cell membrane</location>
        <topology evidence="1">Multi-pass membrane protein</topology>
    </subcellularLocation>
</comment>
<feature type="transmembrane region" description="Helical" evidence="5">
    <location>
        <begin position="146"/>
        <end position="172"/>
    </location>
</feature>
<proteinExistence type="predicted"/>
<dbReference type="Proteomes" id="UP001500432">
    <property type="component" value="Unassembled WGS sequence"/>
</dbReference>
<dbReference type="InterPro" id="IPR011701">
    <property type="entry name" value="MFS"/>
</dbReference>
<feature type="domain" description="Major facilitator superfamily (MFS) profile" evidence="6">
    <location>
        <begin position="22"/>
        <end position="432"/>
    </location>
</feature>
<feature type="transmembrane region" description="Helical" evidence="5">
    <location>
        <begin position="319"/>
        <end position="336"/>
    </location>
</feature>
<feature type="transmembrane region" description="Helical" evidence="5">
    <location>
        <begin position="88"/>
        <end position="107"/>
    </location>
</feature>
<dbReference type="CDD" id="cd17365">
    <property type="entry name" value="MFS_PcaK_like"/>
    <property type="match status" value="1"/>
</dbReference>
<evidence type="ECO:0000256" key="3">
    <source>
        <dbReference type="ARBA" id="ARBA00022989"/>
    </source>
</evidence>
<feature type="transmembrane region" description="Helical" evidence="5">
    <location>
        <begin position="287"/>
        <end position="307"/>
    </location>
</feature>
<evidence type="ECO:0000313" key="8">
    <source>
        <dbReference type="Proteomes" id="UP001500432"/>
    </source>
</evidence>
<dbReference type="PANTHER" id="PTHR23508">
    <property type="entry name" value="CARBOXYLIC ACID TRANSPORTER PROTEIN HOMOLOG"/>
    <property type="match status" value="1"/>
</dbReference>
<feature type="transmembrane region" description="Helical" evidence="5">
    <location>
        <begin position="178"/>
        <end position="196"/>
    </location>
</feature>
<evidence type="ECO:0000256" key="1">
    <source>
        <dbReference type="ARBA" id="ARBA00004651"/>
    </source>
</evidence>